<sequence length="437" mass="48169">MTSRAVVFGAGMAGLLAARVLTERYDQVTLVERDVLSGGPRKGVPQGRHPHQLFTRGQQLLADLFPGIIEELITAGAVPFQPSLQGHLVIEDQPWHRVPMPHDNLAASRPLLEDQLRRRVLDLPGVRLLDGTDAVAPVISNGRVIAARVGRDQRLSADLVVDALGRAGRATTWLADNGYRPPRTDKLALSVVYASCHFRLPADPFAGDEMVLIAPTSARPCGLVLARIDRDEWILTLASYGAAPPTDLGEFLDYAERLAPEHMQVVRTAQRVGQIRRHRFPHTVRRRYECLRTLPRGMIAIGDAVCVSNPLYAQGMTTAALHAHALRRCLRADAGTECLERRYFAAAAQTCNTRWKLQTTNDLIFLPGRQTPLTYATTTYLRRLATAAAQHPECATAYLRVLHAIDHPYALLKPALLRRALFPGPSRPTASHVRSPA</sequence>
<keyword evidence="2" id="KW-1185">Reference proteome</keyword>
<dbReference type="GO" id="GO:0004497">
    <property type="term" value="F:monooxygenase activity"/>
    <property type="evidence" value="ECO:0007669"/>
    <property type="project" value="UniProtKB-KW"/>
</dbReference>
<evidence type="ECO:0000313" key="1">
    <source>
        <dbReference type="EMBL" id="GAA2637026.1"/>
    </source>
</evidence>
<accession>A0ABP6D6A8</accession>
<dbReference type="PANTHER" id="PTHR43422:SF3">
    <property type="entry name" value="THIAMINE THIAZOLE SYNTHASE"/>
    <property type="match status" value="1"/>
</dbReference>
<name>A0ABP6D6A8_9ACTN</name>
<evidence type="ECO:0000313" key="2">
    <source>
        <dbReference type="Proteomes" id="UP001501509"/>
    </source>
</evidence>
<dbReference type="PANTHER" id="PTHR43422">
    <property type="entry name" value="THIAMINE THIAZOLE SYNTHASE"/>
    <property type="match status" value="1"/>
</dbReference>
<proteinExistence type="predicted"/>
<dbReference type="Proteomes" id="UP001501509">
    <property type="component" value="Unassembled WGS sequence"/>
</dbReference>
<gene>
    <name evidence="1" type="ORF">GCM10010411_90500</name>
</gene>
<reference evidence="2" key="1">
    <citation type="journal article" date="2019" name="Int. J. Syst. Evol. Microbiol.">
        <title>The Global Catalogue of Microorganisms (GCM) 10K type strain sequencing project: providing services to taxonomists for standard genome sequencing and annotation.</title>
        <authorList>
            <consortium name="The Broad Institute Genomics Platform"/>
            <consortium name="The Broad Institute Genome Sequencing Center for Infectious Disease"/>
            <person name="Wu L."/>
            <person name="Ma J."/>
        </authorList>
    </citation>
    <scope>NUCLEOTIDE SEQUENCE [LARGE SCALE GENOMIC DNA]</scope>
    <source>
        <strain evidence="2">JCM 6833</strain>
    </source>
</reference>
<comment type="caution">
    <text evidence="1">The sequence shown here is derived from an EMBL/GenBank/DDBJ whole genome shotgun (WGS) entry which is preliminary data.</text>
</comment>
<organism evidence="1 2">
    <name type="scientific">Actinomadura fulvescens</name>
    <dbReference type="NCBI Taxonomy" id="46160"/>
    <lineage>
        <taxon>Bacteria</taxon>
        <taxon>Bacillati</taxon>
        <taxon>Actinomycetota</taxon>
        <taxon>Actinomycetes</taxon>
        <taxon>Streptosporangiales</taxon>
        <taxon>Thermomonosporaceae</taxon>
        <taxon>Actinomadura</taxon>
    </lineage>
</organism>
<dbReference type="EMBL" id="BAAATD010000021">
    <property type="protein sequence ID" value="GAA2637026.1"/>
    <property type="molecule type" value="Genomic_DNA"/>
</dbReference>
<keyword evidence="1" id="KW-0503">Monooxygenase</keyword>
<keyword evidence="1" id="KW-0560">Oxidoreductase</keyword>
<dbReference type="Gene3D" id="3.50.50.60">
    <property type="entry name" value="FAD/NAD(P)-binding domain"/>
    <property type="match status" value="1"/>
</dbReference>
<dbReference type="InterPro" id="IPR036188">
    <property type="entry name" value="FAD/NAD-bd_sf"/>
</dbReference>
<protein>
    <submittedName>
        <fullName evidence="1">FAD-dependent monooxygenase</fullName>
    </submittedName>
</protein>
<dbReference type="SUPFAM" id="SSF51905">
    <property type="entry name" value="FAD/NAD(P)-binding domain"/>
    <property type="match status" value="1"/>
</dbReference>
<dbReference type="RefSeq" id="WP_344548961.1">
    <property type="nucleotide sequence ID" value="NZ_BAAATD010000021.1"/>
</dbReference>